<name>A0A1N7EL72_9EURY</name>
<protein>
    <submittedName>
        <fullName evidence="1">Uncharacterized protein</fullName>
    </submittedName>
</protein>
<dbReference type="AlphaFoldDB" id="A0A1N7EL72"/>
<accession>A0A1N7EL72</accession>
<dbReference type="OrthoDB" id="383326at2157"/>
<organism evidence="1 2">
    <name type="scientific">Haladaptatus litoreus</name>
    <dbReference type="NCBI Taxonomy" id="553468"/>
    <lineage>
        <taxon>Archaea</taxon>
        <taxon>Methanobacteriati</taxon>
        <taxon>Methanobacteriota</taxon>
        <taxon>Stenosarchaea group</taxon>
        <taxon>Halobacteria</taxon>
        <taxon>Halobacteriales</taxon>
        <taxon>Haladaptataceae</taxon>
        <taxon>Haladaptatus</taxon>
    </lineage>
</organism>
<sequence length="183" mass="20284">MARYSRRKFLAMGGASVGIGLVGTQANEYTKARITSVLSPLPGIRATGKPLTAHQRVKSKNVEYLPDTDEVRIVTARNAEGPVEFATRSFKWWAEFEAGSIATRTVQQEIPIRFRTDEDISSALESEDDQPYVTVFPTGPSITRRDLVAKLPNHVTVTVVFTGKEYTTDIPVMVGKRQELISL</sequence>
<proteinExistence type="predicted"/>
<dbReference type="RefSeq" id="WP_139328962.1">
    <property type="nucleotide sequence ID" value="NZ_FTNO01000006.1"/>
</dbReference>
<dbReference type="Proteomes" id="UP000186914">
    <property type="component" value="Unassembled WGS sequence"/>
</dbReference>
<dbReference type="EMBL" id="FTNO01000006">
    <property type="protein sequence ID" value="SIR88840.1"/>
    <property type="molecule type" value="Genomic_DNA"/>
</dbReference>
<reference evidence="2" key="1">
    <citation type="submission" date="2017-01" db="EMBL/GenBank/DDBJ databases">
        <authorList>
            <person name="Varghese N."/>
            <person name="Submissions S."/>
        </authorList>
    </citation>
    <scope>NUCLEOTIDE SEQUENCE [LARGE SCALE GENOMIC DNA]</scope>
    <source>
        <strain evidence="2">CGMCC 1.7737</strain>
    </source>
</reference>
<evidence type="ECO:0000313" key="1">
    <source>
        <dbReference type="EMBL" id="SIR88840.1"/>
    </source>
</evidence>
<keyword evidence="2" id="KW-1185">Reference proteome</keyword>
<evidence type="ECO:0000313" key="2">
    <source>
        <dbReference type="Proteomes" id="UP000186914"/>
    </source>
</evidence>
<gene>
    <name evidence="1" type="ORF">SAMN05421858_4361</name>
</gene>